<organism evidence="1 2">
    <name type="scientific">Octopus vulgaris</name>
    <name type="common">Common octopus</name>
    <dbReference type="NCBI Taxonomy" id="6645"/>
    <lineage>
        <taxon>Eukaryota</taxon>
        <taxon>Metazoa</taxon>
        <taxon>Spiralia</taxon>
        <taxon>Lophotrochozoa</taxon>
        <taxon>Mollusca</taxon>
        <taxon>Cephalopoda</taxon>
        <taxon>Coleoidea</taxon>
        <taxon>Octopodiformes</taxon>
        <taxon>Octopoda</taxon>
        <taxon>Incirrata</taxon>
        <taxon>Octopodidae</taxon>
        <taxon>Octopus</taxon>
    </lineage>
</organism>
<evidence type="ECO:0000313" key="2">
    <source>
        <dbReference type="Proteomes" id="UP001162480"/>
    </source>
</evidence>
<dbReference type="Proteomes" id="UP001162480">
    <property type="component" value="Chromosome 15"/>
</dbReference>
<reference evidence="1" key="1">
    <citation type="submission" date="2023-08" db="EMBL/GenBank/DDBJ databases">
        <authorList>
            <person name="Alioto T."/>
            <person name="Alioto T."/>
            <person name="Gomez Garrido J."/>
        </authorList>
    </citation>
    <scope>NUCLEOTIDE SEQUENCE</scope>
</reference>
<protein>
    <submittedName>
        <fullName evidence="1">Uncharacterized protein</fullName>
    </submittedName>
</protein>
<dbReference type="AlphaFoldDB" id="A0AA36FH59"/>
<gene>
    <name evidence="1" type="ORF">OCTVUL_1B016816</name>
</gene>
<evidence type="ECO:0000313" key="1">
    <source>
        <dbReference type="EMBL" id="CAI9734243.1"/>
    </source>
</evidence>
<keyword evidence="2" id="KW-1185">Reference proteome</keyword>
<accession>A0AA36FH59</accession>
<dbReference type="EMBL" id="OX597828">
    <property type="protein sequence ID" value="CAI9734243.1"/>
    <property type="molecule type" value="Genomic_DNA"/>
</dbReference>
<sequence>MKKLFDGSDGEEADDVVPLSVFPAAPLFDEAQTESGPFPSANSNSHIRKNVRCGHCVLRPIVIVHEDNRMPFSTGYSGHLQKPLADKITSG</sequence>
<name>A0AA36FH59_OCTVU</name>
<proteinExistence type="predicted"/>